<protein>
    <recommendedName>
        <fullName evidence="4">Hemerythrin domain-containing protein</fullName>
    </recommendedName>
</protein>
<dbReference type="RefSeq" id="WP_367995305.1">
    <property type="nucleotide sequence ID" value="NZ_JBFPJR010000040.1"/>
</dbReference>
<dbReference type="EMBL" id="JBFPJR010000040">
    <property type="protein sequence ID" value="MEX0429340.1"/>
    <property type="molecule type" value="Genomic_DNA"/>
</dbReference>
<keyword evidence="3" id="KW-1185">Reference proteome</keyword>
<gene>
    <name evidence="2" type="ORF">AB3X52_17110</name>
</gene>
<dbReference type="Proteomes" id="UP001556631">
    <property type="component" value="Unassembled WGS sequence"/>
</dbReference>
<comment type="caution">
    <text evidence="2">The sequence shown here is derived from an EMBL/GenBank/DDBJ whole genome shotgun (WGS) entry which is preliminary data.</text>
</comment>
<sequence length="237" mass="26743">MGTTTCLREALQHTHDELCERLVSARATIDRPEISRRGCPPIDLFLSGTSKHLHAVDQVILPRVRHMCGDGSQLVHDYLGSEKELEVVLAHVKAHEFGSAYETAFDWDAVWGDVEEAIDQQWAQECRLVEQLGEDLSDDRLEEITAEFAAAEERAPSRPHPFLPHTGPGGWVARRVMRIADAFWDTVEGRFVPEPRRQERKRPGLLGQYLMADPRFDEEPEEAVEASPAEGERTVPS</sequence>
<reference evidence="2 3" key="1">
    <citation type="submission" date="2024-07" db="EMBL/GenBank/DDBJ databases">
        <authorList>
            <person name="Lee S."/>
            <person name="Kang M."/>
        </authorList>
    </citation>
    <scope>NUCLEOTIDE SEQUENCE [LARGE SCALE GENOMIC DNA]</scope>
    <source>
        <strain evidence="2 3">DS6</strain>
    </source>
</reference>
<evidence type="ECO:0000313" key="2">
    <source>
        <dbReference type="EMBL" id="MEX0429340.1"/>
    </source>
</evidence>
<evidence type="ECO:0000313" key="3">
    <source>
        <dbReference type="Proteomes" id="UP001556631"/>
    </source>
</evidence>
<evidence type="ECO:0008006" key="4">
    <source>
        <dbReference type="Google" id="ProtNLM"/>
    </source>
</evidence>
<organism evidence="2 3">
    <name type="scientific">Nocardioides eburneus</name>
    <dbReference type="NCBI Taxonomy" id="3231482"/>
    <lineage>
        <taxon>Bacteria</taxon>
        <taxon>Bacillati</taxon>
        <taxon>Actinomycetota</taxon>
        <taxon>Actinomycetes</taxon>
        <taxon>Propionibacteriales</taxon>
        <taxon>Nocardioidaceae</taxon>
        <taxon>Nocardioides</taxon>
    </lineage>
</organism>
<evidence type="ECO:0000256" key="1">
    <source>
        <dbReference type="SAM" id="MobiDB-lite"/>
    </source>
</evidence>
<proteinExistence type="predicted"/>
<feature type="region of interest" description="Disordered" evidence="1">
    <location>
        <begin position="213"/>
        <end position="237"/>
    </location>
</feature>
<name>A0ABV3T513_9ACTN</name>
<accession>A0ABV3T513</accession>